<evidence type="ECO:0008006" key="6">
    <source>
        <dbReference type="Google" id="ProtNLM"/>
    </source>
</evidence>
<organism evidence="4 5">
    <name type="scientific">Tachysurus vachellii</name>
    <name type="common">Darkbarbel catfish</name>
    <name type="synonym">Pelteobagrus vachellii</name>
    <dbReference type="NCBI Taxonomy" id="175792"/>
    <lineage>
        <taxon>Eukaryota</taxon>
        <taxon>Metazoa</taxon>
        <taxon>Chordata</taxon>
        <taxon>Craniata</taxon>
        <taxon>Vertebrata</taxon>
        <taxon>Euteleostomi</taxon>
        <taxon>Actinopterygii</taxon>
        <taxon>Neopterygii</taxon>
        <taxon>Teleostei</taxon>
        <taxon>Ostariophysi</taxon>
        <taxon>Siluriformes</taxon>
        <taxon>Bagridae</taxon>
        <taxon>Tachysurus</taxon>
    </lineage>
</organism>
<sequence>MADSFGILINMFHTRIQTTSVFRAKIVLKPIGKFVRDYELRANQSAGGGTLLNTGVENTVVNNSGGEFKMNSELSSSDFDKKVEVLKKKYLERRSRFSATEEAQASGKCGRQEEKPVKCSHAAVPELDEVKTSHRKIEGLLHAISQQPEWPVCDESALSSEGELGDQTETVDRTNILCTETDVTLPSNISCTSISFETEPVRFSSGEGWSLYNEMMQIYKKLQARAAMLCERERELQQREKLFLKHQCTMNRLLTVEEDVLDRINAMQQEHQQEMEHLRAALREKTKENKRIKSSFDSIKKLNDTMKKQLNEVSEQNTRLESKSQKVQARLENLQKKHEYSEVQRGRESLLKSHDLKPANQDKPRPPNKVSRSSSSCTALKLLSYMIEWLVDGPAFSSEDQKIQDKFYLYGVPRPSLHERCAKVLPVLLEQFQQAEVFLHLPLLRIIYCTLTHLEHSTQHLPLTSTLRRLGEEVNRKSPLSRSSCSHTRLLSSIIILKTLTQADILAQALCVLHCIVGEDEGRGLFLKYKALTTILSVLRTGSLGLLAPSLDVLLQMSAESRHLPAFLDACSIDQFFHCAAVLLRNPRLNLAISEKLSVLLQKLSCIRKNRRLFESSSLHLLLQETQRCADPSRAFLNINISSILFNLGVASNS</sequence>
<evidence type="ECO:0000313" key="5">
    <source>
        <dbReference type="Proteomes" id="UP001187315"/>
    </source>
</evidence>
<evidence type="ECO:0000259" key="3">
    <source>
        <dbReference type="Pfam" id="PF21037"/>
    </source>
</evidence>
<dbReference type="InterPro" id="IPR038798">
    <property type="entry name" value="CCDC138"/>
</dbReference>
<dbReference type="PANTHER" id="PTHR34523:SF1">
    <property type="entry name" value="COILED-COIL DOMAIN-CONTAINING PROTEIN 138"/>
    <property type="match status" value="1"/>
</dbReference>
<evidence type="ECO:0000259" key="2">
    <source>
        <dbReference type="Pfam" id="PF21035"/>
    </source>
</evidence>
<dbReference type="Proteomes" id="UP001187315">
    <property type="component" value="Unassembled WGS sequence"/>
</dbReference>
<evidence type="ECO:0000313" key="4">
    <source>
        <dbReference type="EMBL" id="KAK2850534.1"/>
    </source>
</evidence>
<dbReference type="Pfam" id="PF21037">
    <property type="entry name" value="CCDC138_cc"/>
    <property type="match status" value="1"/>
</dbReference>
<name>A0AA88N2V9_TACVA</name>
<gene>
    <name evidence="4" type="ORF">Q7C36_009317</name>
</gene>
<reference evidence="4" key="1">
    <citation type="submission" date="2023-08" db="EMBL/GenBank/DDBJ databases">
        <title>Pelteobagrus vachellii genome.</title>
        <authorList>
            <person name="Liu H."/>
        </authorList>
    </citation>
    <scope>NUCLEOTIDE SEQUENCE</scope>
    <source>
        <strain evidence="4">PRFRI_2022a</strain>
        <tissue evidence="4">Muscle</tissue>
    </source>
</reference>
<feature type="compositionally biased region" description="Basic and acidic residues" evidence="1">
    <location>
        <begin position="334"/>
        <end position="365"/>
    </location>
</feature>
<feature type="region of interest" description="Disordered" evidence="1">
    <location>
        <begin position="334"/>
        <end position="373"/>
    </location>
</feature>
<dbReference type="InterPro" id="IPR048750">
    <property type="entry name" value="CCDC138_C"/>
</dbReference>
<feature type="domain" description="Coiled-coil-domain-containing protein 138 coiled-coil" evidence="3">
    <location>
        <begin position="287"/>
        <end position="345"/>
    </location>
</feature>
<comment type="caution">
    <text evidence="4">The sequence shown here is derived from an EMBL/GenBank/DDBJ whole genome shotgun (WGS) entry which is preliminary data.</text>
</comment>
<evidence type="ECO:0000256" key="1">
    <source>
        <dbReference type="SAM" id="MobiDB-lite"/>
    </source>
</evidence>
<feature type="domain" description="Coiled-coil" evidence="2">
    <location>
        <begin position="476"/>
        <end position="648"/>
    </location>
</feature>
<dbReference type="Pfam" id="PF21035">
    <property type="entry name" value="CCDC138_C"/>
    <property type="match status" value="1"/>
</dbReference>
<dbReference type="EMBL" id="JAVHJS010000008">
    <property type="protein sequence ID" value="KAK2850534.1"/>
    <property type="molecule type" value="Genomic_DNA"/>
</dbReference>
<accession>A0AA88N2V9</accession>
<dbReference type="Gene3D" id="1.20.5.340">
    <property type="match status" value="1"/>
</dbReference>
<keyword evidence="5" id="KW-1185">Reference proteome</keyword>
<dbReference type="PANTHER" id="PTHR34523">
    <property type="entry name" value="COILED-COIL DOMAIN-CONTAINING PROTEIN 138"/>
    <property type="match status" value="1"/>
</dbReference>
<dbReference type="InterPro" id="IPR048751">
    <property type="entry name" value="CCDC138_CC"/>
</dbReference>
<protein>
    <recommendedName>
        <fullName evidence="6">Coiled-coil domain-containing protein 138</fullName>
    </recommendedName>
</protein>
<dbReference type="AlphaFoldDB" id="A0AA88N2V9"/>
<proteinExistence type="predicted"/>